<sequence>MEQGLVTIFRPSLHIQAHTASGRISEGPCMPQGSELEGPLLDMGLSCELKGNKARILTVSRCLCLDQVGQPALGHLVPGLRARSPSRDGRWLLQGQGASEHCSPSSLLGHSGS</sequence>
<keyword evidence="2" id="KW-1185">Reference proteome</keyword>
<proteinExistence type="predicted"/>
<dbReference type="EMBL" id="OY882862">
    <property type="protein sequence ID" value="CAK6445633.1"/>
    <property type="molecule type" value="Genomic_DNA"/>
</dbReference>
<gene>
    <name evidence="1" type="ORF">MPIPNATIZW_LOCUS13939</name>
</gene>
<protein>
    <submittedName>
        <fullName evidence="1">Uncharacterized protein</fullName>
    </submittedName>
</protein>
<accession>A0ABP0A6P3</accession>
<organism evidence="1 2">
    <name type="scientific">Pipistrellus nathusii</name>
    <name type="common">Nathusius' pipistrelle</name>
    <dbReference type="NCBI Taxonomy" id="59473"/>
    <lineage>
        <taxon>Eukaryota</taxon>
        <taxon>Metazoa</taxon>
        <taxon>Chordata</taxon>
        <taxon>Craniata</taxon>
        <taxon>Vertebrata</taxon>
        <taxon>Euteleostomi</taxon>
        <taxon>Mammalia</taxon>
        <taxon>Eutheria</taxon>
        <taxon>Laurasiatheria</taxon>
        <taxon>Chiroptera</taxon>
        <taxon>Yangochiroptera</taxon>
        <taxon>Vespertilionidae</taxon>
        <taxon>Pipistrellus</taxon>
    </lineage>
</organism>
<evidence type="ECO:0000313" key="1">
    <source>
        <dbReference type="EMBL" id="CAK6445633.1"/>
    </source>
</evidence>
<reference evidence="1" key="1">
    <citation type="submission" date="2023-12" db="EMBL/GenBank/DDBJ databases">
        <authorList>
            <person name="Brown T."/>
        </authorList>
    </citation>
    <scope>NUCLEOTIDE SEQUENCE</scope>
</reference>
<evidence type="ECO:0000313" key="2">
    <source>
        <dbReference type="Proteomes" id="UP001314169"/>
    </source>
</evidence>
<dbReference type="Proteomes" id="UP001314169">
    <property type="component" value="Chromosome 5"/>
</dbReference>
<name>A0ABP0A6P3_PIPNA</name>